<sequence>MRLGFDRFSVVLDACVLFPMIVRDVMLTLAGHGFFEPKWSARLHDEWSTNLHSRLQAAGTVEDIHARIRALMAAMDRAFPDALVGNVLPETEALRPVDPKDRHVVMTAIAARADAVVTFNLKDFAADHLRSQLGIEVLHPDQFILDLIDLNERRVVDAFRALRRRKKNPPWDVNELIERIRRAELTETARWLQAQCIQPLL</sequence>
<comment type="caution">
    <text evidence="3">The sequence shown here is derived from an EMBL/GenBank/DDBJ whole genome shotgun (WGS) entry which is preliminary data.</text>
</comment>
<protein>
    <recommendedName>
        <fullName evidence="5">PIN domain-containing protein</fullName>
    </recommendedName>
</protein>
<reference evidence="3 4" key="1">
    <citation type="submission" date="2021-03" db="EMBL/GenBank/DDBJ databases">
        <authorList>
            <person name="Peeters C."/>
        </authorList>
    </citation>
    <scope>NUCLEOTIDE SEQUENCE [LARGE SCALE GENOMIC DNA]</scope>
    <source>
        <strain evidence="3 4">LMG 26411</strain>
    </source>
</reference>
<dbReference type="EMBL" id="CAJPVI010000023">
    <property type="protein sequence ID" value="CAG2150814.1"/>
    <property type="molecule type" value="Genomic_DNA"/>
</dbReference>
<keyword evidence="4" id="KW-1185">Reference proteome</keyword>
<feature type="domain" description="PIN" evidence="1">
    <location>
        <begin position="10"/>
        <end position="121"/>
    </location>
</feature>
<dbReference type="InterPro" id="IPR002716">
    <property type="entry name" value="PIN_dom"/>
</dbReference>
<feature type="domain" description="VapC50 C-terminal" evidence="2">
    <location>
        <begin position="140"/>
        <end position="193"/>
    </location>
</feature>
<proteinExistence type="predicted"/>
<dbReference type="Pfam" id="PF26343">
    <property type="entry name" value="VapC50_C"/>
    <property type="match status" value="1"/>
</dbReference>
<evidence type="ECO:0000259" key="1">
    <source>
        <dbReference type="Pfam" id="PF13470"/>
    </source>
</evidence>
<evidence type="ECO:0000313" key="3">
    <source>
        <dbReference type="EMBL" id="CAG2150814.1"/>
    </source>
</evidence>
<dbReference type="InterPro" id="IPR058652">
    <property type="entry name" value="VapC50_C"/>
</dbReference>
<gene>
    <name evidence="3" type="ORF">LMG26411_03816</name>
</gene>
<evidence type="ECO:0000259" key="2">
    <source>
        <dbReference type="Pfam" id="PF26343"/>
    </source>
</evidence>
<name>A0ABM8TJP9_9BURK</name>
<accession>A0ABM8TJP9</accession>
<dbReference type="Pfam" id="PF13470">
    <property type="entry name" value="PIN_3"/>
    <property type="match status" value="1"/>
</dbReference>
<evidence type="ECO:0008006" key="5">
    <source>
        <dbReference type="Google" id="ProtNLM"/>
    </source>
</evidence>
<evidence type="ECO:0000313" key="4">
    <source>
        <dbReference type="Proteomes" id="UP000672657"/>
    </source>
</evidence>
<organism evidence="3 4">
    <name type="scientific">Cupriavidus numazuensis</name>
    <dbReference type="NCBI Taxonomy" id="221992"/>
    <lineage>
        <taxon>Bacteria</taxon>
        <taxon>Pseudomonadati</taxon>
        <taxon>Pseudomonadota</taxon>
        <taxon>Betaproteobacteria</taxon>
        <taxon>Burkholderiales</taxon>
        <taxon>Burkholderiaceae</taxon>
        <taxon>Cupriavidus</taxon>
    </lineage>
</organism>
<dbReference type="Proteomes" id="UP000672657">
    <property type="component" value="Unassembled WGS sequence"/>
</dbReference>
<dbReference type="RefSeq" id="WP_211954826.1">
    <property type="nucleotide sequence ID" value="NZ_CAJPVI010000023.1"/>
</dbReference>